<dbReference type="Proteomes" id="UP000261600">
    <property type="component" value="Unplaced"/>
</dbReference>
<feature type="region of interest" description="Disordered" evidence="11">
    <location>
        <begin position="618"/>
        <end position="671"/>
    </location>
</feature>
<dbReference type="PANTHER" id="PTHR12153">
    <property type="entry name" value="SELENOPROTEIN O"/>
    <property type="match status" value="1"/>
</dbReference>
<dbReference type="PANTHER" id="PTHR12153:SF15">
    <property type="entry name" value="PROTEIN ADENYLYLTRANSFERASE SELO, MITOCHONDRIAL"/>
    <property type="match status" value="1"/>
</dbReference>
<dbReference type="InterPro" id="IPR003846">
    <property type="entry name" value="SelO"/>
</dbReference>
<evidence type="ECO:0000256" key="9">
    <source>
        <dbReference type="ARBA" id="ARBA00031547"/>
    </source>
</evidence>
<dbReference type="Pfam" id="PF02696">
    <property type="entry name" value="SelO"/>
    <property type="match status" value="1"/>
</dbReference>
<name>A0A3Q3KPK4_MONAL</name>
<dbReference type="GO" id="GO:0046872">
    <property type="term" value="F:metal ion binding"/>
    <property type="evidence" value="ECO:0007669"/>
    <property type="project" value="UniProtKB-KW"/>
</dbReference>
<keyword evidence="10" id="KW-0175">Coiled coil</keyword>
<keyword evidence="13" id="KW-1185">Reference proteome</keyword>
<evidence type="ECO:0000256" key="7">
    <source>
        <dbReference type="ARBA" id="ARBA00022840"/>
    </source>
</evidence>
<keyword evidence="4" id="KW-0548">Nucleotidyltransferase</keyword>
<evidence type="ECO:0000313" key="12">
    <source>
        <dbReference type="Ensembl" id="ENSMALP00000032066.1"/>
    </source>
</evidence>
<dbReference type="NCBIfam" id="NF000658">
    <property type="entry name" value="PRK00029.1"/>
    <property type="match status" value="1"/>
</dbReference>
<proteinExistence type="inferred from homology"/>
<evidence type="ECO:0000256" key="4">
    <source>
        <dbReference type="ARBA" id="ARBA00022695"/>
    </source>
</evidence>
<reference evidence="12" key="2">
    <citation type="submission" date="2025-09" db="UniProtKB">
        <authorList>
            <consortium name="Ensembl"/>
        </authorList>
    </citation>
    <scope>IDENTIFICATION</scope>
</reference>
<comment type="similarity">
    <text evidence="2">Belongs to the SELO family.</text>
</comment>
<dbReference type="AlphaFoldDB" id="A0A3Q3KPK4"/>
<protein>
    <recommendedName>
        <fullName evidence="9">Selenoprotein O</fullName>
    </recommendedName>
</protein>
<comment type="cofactor">
    <cofactor evidence="1">
        <name>Mg(2+)</name>
        <dbReference type="ChEBI" id="CHEBI:18420"/>
    </cofactor>
</comment>
<evidence type="ECO:0000313" key="13">
    <source>
        <dbReference type="Proteomes" id="UP000261600"/>
    </source>
</evidence>
<keyword evidence="8" id="KW-0460">Magnesium</keyword>
<evidence type="ECO:0000256" key="11">
    <source>
        <dbReference type="SAM" id="MobiDB-lite"/>
    </source>
</evidence>
<evidence type="ECO:0000256" key="10">
    <source>
        <dbReference type="SAM" id="Coils"/>
    </source>
</evidence>
<accession>A0A3Q3KPK4</accession>
<keyword evidence="7" id="KW-0067">ATP-binding</keyword>
<evidence type="ECO:0000256" key="3">
    <source>
        <dbReference type="ARBA" id="ARBA00022679"/>
    </source>
</evidence>
<sequence length="671" mass="75255">MACLGRRLGQSRIFLPGVSMLRLFGSFGVDDMGPATSRSPLERLEFDNVVLRKLPLDPSEEPGVRQVKAACFSRVKPQPLTRPRFVAVSPEALALLGLNGEEVLNDPLAPEYLSGSKIMPGSEPAAHCYCGHQFGQFAGQLGDGAACYLGEVKVPPGQDPELLQENPSSRWEIQVKGAGLTPYSRQADGRKVLRSSIREFLCSEAMFFLGVPTSRAGSVVTSDSRVLRDVYYSGKPCYERCSVVLRIAPTFLRFGSFEIFKQVDEFTGHQGPSYGHDEIRGQMLDYVIEMFYPEIQHNYPDRVERNVAFFREVMLRTARLVAQWQCVGFCHGVLNTDNMSILGLTLDYGPYGFMDRFDPDFVCNASDNSGRYSYQAQPAICRWNLVKLAEALAPELPPDRAESVIGEYLGLYNSFYLENMRKKLGLLKKKEPQDETLITELLQTMHNTGADFTNTFRSLSQISCPTEGESVLEEDFVKHATDLLLEQCASLEELKATNKPSMDPRELAMLLSIAQSNPALFQMISERMRIERQLDRLSRLKGLMETSQEELKTQQAEEWSHWIACYRKRLAHELEGQSDVQSVQEERNAIEAAENGDFSEVQRVLKVLEKPFSSQPGLELPAWVGEGGSTEQAERDEGEEQQQEMASTTGARNPVPYDSKPPSWAQEICVT</sequence>
<evidence type="ECO:0000256" key="2">
    <source>
        <dbReference type="ARBA" id="ARBA00009747"/>
    </source>
</evidence>
<dbReference type="Ensembl" id="ENSMALT00000032619.1">
    <property type="protein sequence ID" value="ENSMALP00000032066.1"/>
    <property type="gene ID" value="ENSMALG00000022103.1"/>
</dbReference>
<evidence type="ECO:0000256" key="1">
    <source>
        <dbReference type="ARBA" id="ARBA00001946"/>
    </source>
</evidence>
<evidence type="ECO:0000256" key="5">
    <source>
        <dbReference type="ARBA" id="ARBA00022723"/>
    </source>
</evidence>
<keyword evidence="3" id="KW-0808">Transferase</keyword>
<keyword evidence="5" id="KW-0479">Metal-binding</keyword>
<evidence type="ECO:0000256" key="6">
    <source>
        <dbReference type="ARBA" id="ARBA00022741"/>
    </source>
</evidence>
<organism evidence="12 13">
    <name type="scientific">Monopterus albus</name>
    <name type="common">Swamp eel</name>
    <dbReference type="NCBI Taxonomy" id="43700"/>
    <lineage>
        <taxon>Eukaryota</taxon>
        <taxon>Metazoa</taxon>
        <taxon>Chordata</taxon>
        <taxon>Craniata</taxon>
        <taxon>Vertebrata</taxon>
        <taxon>Euteleostomi</taxon>
        <taxon>Actinopterygii</taxon>
        <taxon>Neopterygii</taxon>
        <taxon>Teleostei</taxon>
        <taxon>Neoteleostei</taxon>
        <taxon>Acanthomorphata</taxon>
        <taxon>Anabantaria</taxon>
        <taxon>Synbranchiformes</taxon>
        <taxon>Synbranchidae</taxon>
        <taxon>Monopterus</taxon>
    </lineage>
</organism>
<feature type="coiled-coil region" evidence="10">
    <location>
        <begin position="530"/>
        <end position="557"/>
    </location>
</feature>
<dbReference type="GO" id="GO:0005524">
    <property type="term" value="F:ATP binding"/>
    <property type="evidence" value="ECO:0007669"/>
    <property type="project" value="UniProtKB-KW"/>
</dbReference>
<keyword evidence="6" id="KW-0547">Nucleotide-binding</keyword>
<dbReference type="STRING" id="43700.ENSMALP00000032066"/>
<dbReference type="GO" id="GO:0016779">
    <property type="term" value="F:nucleotidyltransferase activity"/>
    <property type="evidence" value="ECO:0007669"/>
    <property type="project" value="UniProtKB-KW"/>
</dbReference>
<dbReference type="HAMAP" id="MF_00692">
    <property type="entry name" value="SelO"/>
    <property type="match status" value="1"/>
</dbReference>
<evidence type="ECO:0000256" key="8">
    <source>
        <dbReference type="ARBA" id="ARBA00022842"/>
    </source>
</evidence>
<reference evidence="12" key="1">
    <citation type="submission" date="2025-08" db="UniProtKB">
        <authorList>
            <consortium name="Ensembl"/>
        </authorList>
    </citation>
    <scope>IDENTIFICATION</scope>
</reference>